<dbReference type="SUPFAM" id="SSF143503">
    <property type="entry name" value="PUG domain-like"/>
    <property type="match status" value="1"/>
</dbReference>
<feature type="region of interest" description="Disordered" evidence="1">
    <location>
        <begin position="149"/>
        <end position="184"/>
    </location>
</feature>
<reference evidence="3 4" key="1">
    <citation type="journal article" date="2007" name="Proc. Natl. Acad. Sci. U.S.A.">
        <title>The tiny eukaryote Ostreococcus provides genomic insights into the paradox of plankton speciation.</title>
        <authorList>
            <person name="Palenik B."/>
            <person name="Grimwood J."/>
            <person name="Aerts A."/>
            <person name="Rouze P."/>
            <person name="Salamov A."/>
            <person name="Putnam N."/>
            <person name="Dupont C."/>
            <person name="Jorgensen R."/>
            <person name="Derelle E."/>
            <person name="Rombauts S."/>
            <person name="Zhou K."/>
            <person name="Otillar R."/>
            <person name="Merchant S.S."/>
            <person name="Podell S."/>
            <person name="Gaasterland T."/>
            <person name="Napoli C."/>
            <person name="Gendler K."/>
            <person name="Manuell A."/>
            <person name="Tai V."/>
            <person name="Vallon O."/>
            <person name="Piganeau G."/>
            <person name="Jancek S."/>
            <person name="Heijde M."/>
            <person name="Jabbari K."/>
            <person name="Bowler C."/>
            <person name="Lohr M."/>
            <person name="Robbens S."/>
            <person name="Werner G."/>
            <person name="Dubchak I."/>
            <person name="Pazour G.J."/>
            <person name="Ren Q."/>
            <person name="Paulsen I."/>
            <person name="Delwiche C."/>
            <person name="Schmutz J."/>
            <person name="Rokhsar D."/>
            <person name="Van de Peer Y."/>
            <person name="Moreau H."/>
            <person name="Grigoriev I.V."/>
        </authorList>
    </citation>
    <scope>NUCLEOTIDE SEQUENCE [LARGE SCALE GENOMIC DNA]</scope>
    <source>
        <strain evidence="3 4">CCE9901</strain>
    </source>
</reference>
<dbReference type="OMA" id="RNKANAC"/>
<dbReference type="OrthoDB" id="336240at2759"/>
<dbReference type="EMBL" id="CP000596">
    <property type="protein sequence ID" value="ABP00159.1"/>
    <property type="molecule type" value="Genomic_DNA"/>
</dbReference>
<dbReference type="HOGENOM" id="CLU_1442870_0_0_1"/>
<feature type="domain" description="PUB" evidence="2">
    <location>
        <begin position="29"/>
        <end position="104"/>
    </location>
</feature>
<proteinExistence type="predicted"/>
<evidence type="ECO:0000313" key="3">
    <source>
        <dbReference type="EMBL" id="ABP00159.1"/>
    </source>
</evidence>
<name>A4S937_OSTLU</name>
<dbReference type="CDD" id="cd09212">
    <property type="entry name" value="PUB"/>
    <property type="match status" value="1"/>
</dbReference>
<dbReference type="InterPro" id="IPR036339">
    <property type="entry name" value="PUB-like_dom_sf"/>
</dbReference>
<dbReference type="GeneID" id="5006038"/>
<dbReference type="RefSeq" id="XP_001421865.1">
    <property type="nucleotide sequence ID" value="XM_001421828.1"/>
</dbReference>
<dbReference type="Proteomes" id="UP000001568">
    <property type="component" value="Chromosome 16"/>
</dbReference>
<protein>
    <recommendedName>
        <fullName evidence="2">PUB domain-containing protein</fullName>
    </recommendedName>
</protein>
<evidence type="ECO:0000256" key="1">
    <source>
        <dbReference type="SAM" id="MobiDB-lite"/>
    </source>
</evidence>
<dbReference type="InterPro" id="IPR018997">
    <property type="entry name" value="PUB_domain"/>
</dbReference>
<sequence>MAYAGYAPGHRVVERTPLERALRAIARPETLDLLERLSKNVARAPSEAKYRKLKRANATIGREIFDDERAMRAMMTMGWIAETIEGSECLTLPRGTTTTMREVRAMDEARTALRRRLEEEMRAKIRARAMANDPRRAALREAVEADRAERAVREPVTTGSRAAARGTGTTVTAKEVGASGSSGC</sequence>
<evidence type="ECO:0000313" key="4">
    <source>
        <dbReference type="Proteomes" id="UP000001568"/>
    </source>
</evidence>
<dbReference type="AlphaFoldDB" id="A4S937"/>
<accession>A4S937</accession>
<evidence type="ECO:0000259" key="2">
    <source>
        <dbReference type="Pfam" id="PF09409"/>
    </source>
</evidence>
<gene>
    <name evidence="3" type="ORF">OSTLU_28064</name>
</gene>
<feature type="compositionally biased region" description="Low complexity" evidence="1">
    <location>
        <begin position="154"/>
        <end position="173"/>
    </location>
</feature>
<dbReference type="Gene3D" id="1.20.58.2190">
    <property type="match status" value="1"/>
</dbReference>
<organism evidence="3 4">
    <name type="scientific">Ostreococcus lucimarinus (strain CCE9901)</name>
    <dbReference type="NCBI Taxonomy" id="436017"/>
    <lineage>
        <taxon>Eukaryota</taxon>
        <taxon>Viridiplantae</taxon>
        <taxon>Chlorophyta</taxon>
        <taxon>Mamiellophyceae</taxon>
        <taxon>Mamiellales</taxon>
        <taxon>Bathycoccaceae</taxon>
        <taxon>Ostreococcus</taxon>
    </lineage>
</organism>
<keyword evidence="4" id="KW-1185">Reference proteome</keyword>
<dbReference type="Pfam" id="PF09409">
    <property type="entry name" value="PUB"/>
    <property type="match status" value="1"/>
</dbReference>
<dbReference type="eggNOG" id="ENOG502S7XB">
    <property type="taxonomic scope" value="Eukaryota"/>
</dbReference>
<dbReference type="STRING" id="436017.A4S937"/>
<dbReference type="Gramene" id="ABP00159">
    <property type="protein sequence ID" value="ABP00159"/>
    <property type="gene ID" value="OSTLU_28064"/>
</dbReference>
<dbReference type="KEGG" id="olu:OSTLU_28064"/>